<sequence>MGALDPRLLWVLALATVAVALGAPPLLCRLELELLIPMVGLGLVELPYRLGLEVRA</sequence>
<accession>A0A0F9E5Q9</accession>
<dbReference type="AlphaFoldDB" id="A0A0F9E5Q9"/>
<protein>
    <submittedName>
        <fullName evidence="1">Uncharacterized protein</fullName>
    </submittedName>
</protein>
<gene>
    <name evidence="1" type="ORF">LCGC14_2116080</name>
</gene>
<name>A0A0F9E5Q9_9ZZZZ</name>
<organism evidence="1">
    <name type="scientific">marine sediment metagenome</name>
    <dbReference type="NCBI Taxonomy" id="412755"/>
    <lineage>
        <taxon>unclassified sequences</taxon>
        <taxon>metagenomes</taxon>
        <taxon>ecological metagenomes</taxon>
    </lineage>
</organism>
<evidence type="ECO:0000313" key="1">
    <source>
        <dbReference type="EMBL" id="KKL69324.1"/>
    </source>
</evidence>
<proteinExistence type="predicted"/>
<reference evidence="1" key="1">
    <citation type="journal article" date="2015" name="Nature">
        <title>Complex archaea that bridge the gap between prokaryotes and eukaryotes.</title>
        <authorList>
            <person name="Spang A."/>
            <person name="Saw J.H."/>
            <person name="Jorgensen S.L."/>
            <person name="Zaremba-Niedzwiedzka K."/>
            <person name="Martijn J."/>
            <person name="Lind A.E."/>
            <person name="van Eijk R."/>
            <person name="Schleper C."/>
            <person name="Guy L."/>
            <person name="Ettema T.J."/>
        </authorList>
    </citation>
    <scope>NUCLEOTIDE SEQUENCE</scope>
</reference>
<dbReference type="EMBL" id="LAZR01026246">
    <property type="protein sequence ID" value="KKL69324.1"/>
    <property type="molecule type" value="Genomic_DNA"/>
</dbReference>
<comment type="caution">
    <text evidence="1">The sequence shown here is derived from an EMBL/GenBank/DDBJ whole genome shotgun (WGS) entry which is preliminary data.</text>
</comment>